<evidence type="ECO:0000313" key="5">
    <source>
        <dbReference type="Proteomes" id="UP001150569"/>
    </source>
</evidence>
<evidence type="ECO:0000256" key="1">
    <source>
        <dbReference type="SAM" id="Coils"/>
    </source>
</evidence>
<feature type="compositionally biased region" description="Low complexity" evidence="2">
    <location>
        <begin position="778"/>
        <end position="790"/>
    </location>
</feature>
<dbReference type="AlphaFoldDB" id="A0A9W8AG05"/>
<feature type="region of interest" description="Disordered" evidence="2">
    <location>
        <begin position="460"/>
        <end position="562"/>
    </location>
</feature>
<dbReference type="Proteomes" id="UP001150569">
    <property type="component" value="Unassembled WGS sequence"/>
</dbReference>
<keyword evidence="5" id="KW-1185">Reference proteome</keyword>
<feature type="region of interest" description="Disordered" evidence="2">
    <location>
        <begin position="706"/>
        <end position="736"/>
    </location>
</feature>
<reference evidence="4" key="1">
    <citation type="submission" date="2022-07" db="EMBL/GenBank/DDBJ databases">
        <title>Phylogenomic reconstructions and comparative analyses of Kickxellomycotina fungi.</title>
        <authorList>
            <person name="Reynolds N.K."/>
            <person name="Stajich J.E."/>
            <person name="Barry K."/>
            <person name="Grigoriev I.V."/>
            <person name="Crous P."/>
            <person name="Smith M.E."/>
        </authorList>
    </citation>
    <scope>NUCLEOTIDE SEQUENCE</scope>
    <source>
        <strain evidence="4">RSA 861</strain>
    </source>
</reference>
<dbReference type="EMBL" id="JANBPT010000062">
    <property type="protein sequence ID" value="KAJ1928716.1"/>
    <property type="molecule type" value="Genomic_DNA"/>
</dbReference>
<keyword evidence="3" id="KW-0812">Transmembrane</keyword>
<feature type="compositionally biased region" description="Basic residues" evidence="2">
    <location>
        <begin position="656"/>
        <end position="668"/>
    </location>
</feature>
<keyword evidence="1" id="KW-0175">Coiled coil</keyword>
<feature type="compositionally biased region" description="Low complexity" evidence="2">
    <location>
        <begin position="513"/>
        <end position="525"/>
    </location>
</feature>
<feature type="region of interest" description="Disordered" evidence="2">
    <location>
        <begin position="1"/>
        <end position="30"/>
    </location>
</feature>
<feature type="compositionally biased region" description="Pro residues" evidence="2">
    <location>
        <begin position="1"/>
        <end position="26"/>
    </location>
</feature>
<keyword evidence="3" id="KW-0472">Membrane</keyword>
<accession>A0A9W8AG05</accession>
<evidence type="ECO:0000256" key="2">
    <source>
        <dbReference type="SAM" id="MobiDB-lite"/>
    </source>
</evidence>
<sequence length="881" mass="97368">MASPPPATTPTRPYPAEPLSPRPLSPGPAELESRLQEALGTIRHQNQELDKAARYRTRLNSEKGELLTELSQQKHHLRHVLDEVWTCNSDGEDAFTTRGGLGVRTGRPAQTLRRATTYQTDTQRLMTAQRETQDLKTRLARSEVRLSEFEAKYDASVAAHHKATRKWEAKLQQAQQTQKNTQKTVDMLHEERERLVQRHHKEVKLIRERHEREVAEHQAALAALEARHEQTSGQLKVHANQLEAQLRMVQMQKCSLEENVHELAREYTEKMARIEELEQLVELGDQYREQFEQQTEAMEALQAELEDSRARLQMRLTPQVSPAASHASLNTAVSAAGPGNQTSFIRAEYPFVEVSDDEYIQSQGRGPRRPRNHEQRLVRRAVTQNAHRTSAGSSDNPNRPDSGSGPALNRPMAHRFDSASVTLQSQKEALQRETDRLIQTLGAAISARSVAIFAKPWGKTWLSRSRSSSHPPSRSRDQLWENPETAGVSPSDHDGINSDGQQAQQAPPPPYPGTTVTSSSSPAPARAEKSSGPSDTEAGKIPPTSAPAKLPSPAKPKSVSIVSPTPVVPSARSAFNGGFDYATPSPPPGGFTTLDFGRAEDGHVEEREDFGAILGQSMMDHVLDSEFSASARYEGATSLRRRTVGGGDRDTDRTRQRPPPRRRGGRGRPHFEESLETDEDGALESALDAMLPMGVESLAFIKANDDAARRDHHDQAPVPGAPGLPDGLYDESEGDDPYRKLEREFPGLPAWLIRTPLLKVAQRISSTGTNPLRHVHPAAHTTTPSTANAAGRSDAPTRAYRSAPNSVGRDAMTPLSAGPLSTVSSPSPSRPLASYERLIRWLLRFLSTLYRWFKFVCFLICGFALVLLEGPNGTFGKRYIS</sequence>
<comment type="caution">
    <text evidence="4">The sequence shown here is derived from an EMBL/GenBank/DDBJ whole genome shotgun (WGS) entry which is preliminary data.</text>
</comment>
<feature type="region of interest" description="Disordered" evidence="2">
    <location>
        <begin position="634"/>
        <end position="679"/>
    </location>
</feature>
<keyword evidence="3" id="KW-1133">Transmembrane helix</keyword>
<protein>
    <submittedName>
        <fullName evidence="4">Uncharacterized protein</fullName>
    </submittedName>
</protein>
<gene>
    <name evidence="4" type="ORF">IWQ60_001816</name>
</gene>
<evidence type="ECO:0000256" key="3">
    <source>
        <dbReference type="SAM" id="Phobius"/>
    </source>
</evidence>
<feature type="region of interest" description="Disordered" evidence="2">
    <location>
        <begin position="768"/>
        <end position="831"/>
    </location>
</feature>
<proteinExistence type="predicted"/>
<feature type="compositionally biased region" description="Low complexity" evidence="2">
    <location>
        <begin position="463"/>
        <end position="472"/>
    </location>
</feature>
<feature type="transmembrane region" description="Helical" evidence="3">
    <location>
        <begin position="849"/>
        <end position="868"/>
    </location>
</feature>
<dbReference type="OrthoDB" id="5569393at2759"/>
<feature type="coiled-coil region" evidence="1">
    <location>
        <begin position="125"/>
        <end position="234"/>
    </location>
</feature>
<feature type="compositionally biased region" description="Basic and acidic residues" evidence="2">
    <location>
        <begin position="706"/>
        <end position="715"/>
    </location>
</feature>
<feature type="coiled-coil region" evidence="1">
    <location>
        <begin position="260"/>
        <end position="311"/>
    </location>
</feature>
<name>A0A9W8AG05_9FUNG</name>
<feature type="region of interest" description="Disordered" evidence="2">
    <location>
        <begin position="381"/>
        <end position="412"/>
    </location>
</feature>
<feature type="compositionally biased region" description="Polar residues" evidence="2">
    <location>
        <begin position="382"/>
        <end position="401"/>
    </location>
</feature>
<organism evidence="4 5">
    <name type="scientific">Tieghemiomyces parasiticus</name>
    <dbReference type="NCBI Taxonomy" id="78921"/>
    <lineage>
        <taxon>Eukaryota</taxon>
        <taxon>Fungi</taxon>
        <taxon>Fungi incertae sedis</taxon>
        <taxon>Zoopagomycota</taxon>
        <taxon>Kickxellomycotina</taxon>
        <taxon>Dimargaritomycetes</taxon>
        <taxon>Dimargaritales</taxon>
        <taxon>Dimargaritaceae</taxon>
        <taxon>Tieghemiomyces</taxon>
    </lineage>
</organism>
<evidence type="ECO:0000313" key="4">
    <source>
        <dbReference type="EMBL" id="KAJ1928716.1"/>
    </source>
</evidence>
<feature type="compositionally biased region" description="Low complexity" evidence="2">
    <location>
        <begin position="542"/>
        <end position="562"/>
    </location>
</feature>